<proteinExistence type="predicted"/>
<comment type="caution">
    <text evidence="1">The sequence shown here is derived from an EMBL/GenBank/DDBJ whole genome shotgun (WGS) entry which is preliminary data.</text>
</comment>
<sequence>MYKKQIKILDEEIRKIVKNQEIGQEKRGALKGVRVHKFHIEKQLFLLAYELEEDILKLIMVGSHENYYRNLTKCYNE</sequence>
<reference evidence="1" key="1">
    <citation type="journal article" date="2014" name="Front. Microbiol.">
        <title>High frequency of phylogenetically diverse reductive dehalogenase-homologous genes in deep subseafloor sedimentary metagenomes.</title>
        <authorList>
            <person name="Kawai M."/>
            <person name="Futagami T."/>
            <person name="Toyoda A."/>
            <person name="Takaki Y."/>
            <person name="Nishi S."/>
            <person name="Hori S."/>
            <person name="Arai W."/>
            <person name="Tsubouchi T."/>
            <person name="Morono Y."/>
            <person name="Uchiyama I."/>
            <person name="Ito T."/>
            <person name="Fujiyama A."/>
            <person name="Inagaki F."/>
            <person name="Takami H."/>
        </authorList>
    </citation>
    <scope>NUCLEOTIDE SEQUENCE</scope>
    <source>
        <strain evidence="1">Expedition CK06-06</strain>
    </source>
</reference>
<dbReference type="Pfam" id="PF15781">
    <property type="entry name" value="ParE-like_toxin"/>
    <property type="match status" value="1"/>
</dbReference>
<dbReference type="AlphaFoldDB" id="X1CIZ5"/>
<dbReference type="EMBL" id="BART01022162">
    <property type="protein sequence ID" value="GAG92987.1"/>
    <property type="molecule type" value="Genomic_DNA"/>
</dbReference>
<gene>
    <name evidence="1" type="ORF">S01H4_40650</name>
</gene>
<protein>
    <recommendedName>
        <fullName evidence="2">Addiction module toxin RelE</fullName>
    </recommendedName>
</protein>
<name>X1CIZ5_9ZZZZ</name>
<evidence type="ECO:0000313" key="1">
    <source>
        <dbReference type="EMBL" id="GAG92987.1"/>
    </source>
</evidence>
<dbReference type="InterPro" id="IPR031552">
    <property type="entry name" value="ParE-like_toxin"/>
</dbReference>
<accession>X1CIZ5</accession>
<evidence type="ECO:0008006" key="2">
    <source>
        <dbReference type="Google" id="ProtNLM"/>
    </source>
</evidence>
<organism evidence="1">
    <name type="scientific">marine sediment metagenome</name>
    <dbReference type="NCBI Taxonomy" id="412755"/>
    <lineage>
        <taxon>unclassified sequences</taxon>
        <taxon>metagenomes</taxon>
        <taxon>ecological metagenomes</taxon>
    </lineage>
</organism>